<accession>A0A2T9ZDT7</accession>
<sequence length="99" mass="11018">MTKAKQSKSTRKILSELNTSQINISSIRQSLTEENLVKMYGPPLILGAQTELRIPRVGTTCKHYIIQNYKASISDPSFCSLSQIITNPKKKNQGSSGYN</sequence>
<dbReference type="Proteomes" id="UP000245609">
    <property type="component" value="Unassembled WGS sequence"/>
</dbReference>
<evidence type="ECO:0000313" key="1">
    <source>
        <dbReference type="EMBL" id="PVV02707.1"/>
    </source>
</evidence>
<proteinExistence type="predicted"/>
<name>A0A2T9ZDT7_9FUNG</name>
<dbReference type="AlphaFoldDB" id="A0A2T9ZDT7"/>
<protein>
    <submittedName>
        <fullName evidence="1">Uncharacterized protein</fullName>
    </submittedName>
</protein>
<keyword evidence="2" id="KW-1185">Reference proteome</keyword>
<reference evidence="1 2" key="1">
    <citation type="journal article" date="2018" name="MBio">
        <title>Comparative Genomics Reveals the Core Gene Toolbox for the Fungus-Insect Symbiosis.</title>
        <authorList>
            <person name="Wang Y."/>
            <person name="Stata M."/>
            <person name="Wang W."/>
            <person name="Stajich J.E."/>
            <person name="White M.M."/>
            <person name="Moncalvo J.M."/>
        </authorList>
    </citation>
    <scope>NUCLEOTIDE SEQUENCE [LARGE SCALE GENOMIC DNA]</scope>
    <source>
        <strain evidence="1 2">SC-DP-2</strain>
    </source>
</reference>
<comment type="caution">
    <text evidence="1">The sequence shown here is derived from an EMBL/GenBank/DDBJ whole genome shotgun (WGS) entry which is preliminary data.</text>
</comment>
<dbReference type="EMBL" id="MBFS01000355">
    <property type="protein sequence ID" value="PVV02707.1"/>
    <property type="molecule type" value="Genomic_DNA"/>
</dbReference>
<gene>
    <name evidence="1" type="ORF">BB560_002837</name>
</gene>
<evidence type="ECO:0000313" key="2">
    <source>
        <dbReference type="Proteomes" id="UP000245609"/>
    </source>
</evidence>
<organism evidence="1 2">
    <name type="scientific">Smittium megazygosporum</name>
    <dbReference type="NCBI Taxonomy" id="133381"/>
    <lineage>
        <taxon>Eukaryota</taxon>
        <taxon>Fungi</taxon>
        <taxon>Fungi incertae sedis</taxon>
        <taxon>Zoopagomycota</taxon>
        <taxon>Kickxellomycotina</taxon>
        <taxon>Harpellomycetes</taxon>
        <taxon>Harpellales</taxon>
        <taxon>Legeriomycetaceae</taxon>
        <taxon>Smittium</taxon>
    </lineage>
</organism>